<sequence length="107" mass="11458">VSTKPLSSKEQAGMTPESCTIACIGGQLVFCQDKVHNVIIPLTDLPICATIAVTISKVGLVMAYKLMMSGMSSAICGQRVIALDTDKSVYSSENELKVYPVFTVSQR</sequence>
<name>A0A0B6Y3P5_9EUPU</name>
<organism evidence="1">
    <name type="scientific">Arion vulgaris</name>
    <dbReference type="NCBI Taxonomy" id="1028688"/>
    <lineage>
        <taxon>Eukaryota</taxon>
        <taxon>Metazoa</taxon>
        <taxon>Spiralia</taxon>
        <taxon>Lophotrochozoa</taxon>
        <taxon>Mollusca</taxon>
        <taxon>Gastropoda</taxon>
        <taxon>Heterobranchia</taxon>
        <taxon>Euthyneura</taxon>
        <taxon>Panpulmonata</taxon>
        <taxon>Eupulmonata</taxon>
        <taxon>Stylommatophora</taxon>
        <taxon>Helicina</taxon>
        <taxon>Arionoidea</taxon>
        <taxon>Arionidae</taxon>
        <taxon>Arion</taxon>
    </lineage>
</organism>
<feature type="non-terminal residue" evidence="1">
    <location>
        <position position="1"/>
    </location>
</feature>
<protein>
    <submittedName>
        <fullName evidence="1">Uncharacterized protein</fullName>
    </submittedName>
</protein>
<feature type="non-terminal residue" evidence="1">
    <location>
        <position position="107"/>
    </location>
</feature>
<evidence type="ECO:0000313" key="1">
    <source>
        <dbReference type="EMBL" id="CEK50754.1"/>
    </source>
</evidence>
<dbReference type="EMBL" id="HACG01003889">
    <property type="protein sequence ID" value="CEK50754.1"/>
    <property type="molecule type" value="Transcribed_RNA"/>
</dbReference>
<dbReference type="AlphaFoldDB" id="A0A0B6Y3P5"/>
<proteinExistence type="predicted"/>
<reference evidence="1" key="1">
    <citation type="submission" date="2014-12" db="EMBL/GenBank/DDBJ databases">
        <title>Insight into the proteome of Arion vulgaris.</title>
        <authorList>
            <person name="Aradska J."/>
            <person name="Bulat T."/>
            <person name="Smidak R."/>
            <person name="Sarate P."/>
            <person name="Gangsoo J."/>
            <person name="Sialana F."/>
            <person name="Bilban M."/>
            <person name="Lubec G."/>
        </authorList>
    </citation>
    <scope>NUCLEOTIDE SEQUENCE</scope>
    <source>
        <tissue evidence="1">Skin</tissue>
    </source>
</reference>
<accession>A0A0B6Y3P5</accession>
<gene>
    <name evidence="1" type="primary">ORF11576</name>
</gene>